<comment type="caution">
    <text evidence="1">The sequence shown here is derived from an EMBL/GenBank/DDBJ whole genome shotgun (WGS) entry which is preliminary data.</text>
</comment>
<dbReference type="Proteomes" id="UP000178690">
    <property type="component" value="Unassembled WGS sequence"/>
</dbReference>
<evidence type="ECO:0000313" key="2">
    <source>
        <dbReference type="Proteomes" id="UP000178690"/>
    </source>
</evidence>
<name>A0A1G2PLE3_TERXR</name>
<accession>A0A1G2PLE3</accession>
<sequence>MQGLANVHIALNQIADARGQGAEACFARILAEAKHVGLVRASWQAERGSVWDRWGYDFIVEFTAMPGVAFPIQVKSSWRGASEFRLRSWGDSLILIFVARPEEYREETLLARRFIREIALPCIREARTGSRRVRTITAPRPQESAGSPQFLP</sequence>
<dbReference type="AlphaFoldDB" id="A0A1G2PLE3"/>
<proteinExistence type="predicted"/>
<gene>
    <name evidence="1" type="ORF">A2682_04015</name>
</gene>
<evidence type="ECO:0000313" key="1">
    <source>
        <dbReference type="EMBL" id="OHA48452.1"/>
    </source>
</evidence>
<protein>
    <recommendedName>
        <fullName evidence="3">DUF4365 domain-containing protein</fullName>
    </recommendedName>
</protein>
<evidence type="ECO:0008006" key="3">
    <source>
        <dbReference type="Google" id="ProtNLM"/>
    </source>
</evidence>
<reference evidence="1 2" key="1">
    <citation type="journal article" date="2016" name="Nat. Commun.">
        <title>Thousands of microbial genomes shed light on interconnected biogeochemical processes in an aquifer system.</title>
        <authorList>
            <person name="Anantharaman K."/>
            <person name="Brown C.T."/>
            <person name="Hug L.A."/>
            <person name="Sharon I."/>
            <person name="Castelle C.J."/>
            <person name="Probst A.J."/>
            <person name="Thomas B.C."/>
            <person name="Singh A."/>
            <person name="Wilkins M.J."/>
            <person name="Karaoz U."/>
            <person name="Brodie E.L."/>
            <person name="Williams K.H."/>
            <person name="Hubbard S.S."/>
            <person name="Banfield J.F."/>
        </authorList>
    </citation>
    <scope>NUCLEOTIDE SEQUENCE [LARGE SCALE GENOMIC DNA]</scope>
    <source>
        <strain evidence="2">RIFCSPHIGHO2_01_FULL_58_15</strain>
    </source>
</reference>
<organism evidence="1 2">
    <name type="scientific">Terrybacteria sp. (strain RIFCSPHIGHO2_01_FULL_58_15)</name>
    <dbReference type="NCBI Taxonomy" id="1802363"/>
    <lineage>
        <taxon>Bacteria</taxon>
        <taxon>Candidatus Terryibacteriota</taxon>
    </lineage>
</organism>
<dbReference type="EMBL" id="MHST01000020">
    <property type="protein sequence ID" value="OHA48452.1"/>
    <property type="molecule type" value="Genomic_DNA"/>
</dbReference>
<dbReference type="STRING" id="1802363.A2682_04015"/>